<dbReference type="AlphaFoldDB" id="A0A8S1L8F3"/>
<keyword evidence="2" id="KW-1185">Reference proteome</keyword>
<dbReference type="OrthoDB" id="291451at2759"/>
<dbReference type="EMBL" id="CAJJDN010000019">
    <property type="protein sequence ID" value="CAD8064380.1"/>
    <property type="molecule type" value="Genomic_DNA"/>
</dbReference>
<evidence type="ECO:0000313" key="1">
    <source>
        <dbReference type="EMBL" id="CAD8064380.1"/>
    </source>
</evidence>
<dbReference type="Proteomes" id="UP000692954">
    <property type="component" value="Unassembled WGS sequence"/>
</dbReference>
<gene>
    <name evidence="1" type="ORF">PSON_ATCC_30995.1.T0190086</name>
</gene>
<proteinExistence type="predicted"/>
<accession>A0A8S1L8F3</accession>
<evidence type="ECO:0000313" key="2">
    <source>
        <dbReference type="Proteomes" id="UP000692954"/>
    </source>
</evidence>
<sequence length="99" mass="11826">MKTNNEFRSIYDIVKRFNFSNKQAQALKQEVLQQLEQKFRKPIEFRIKSQSLHAIHSIHTGSVSTQRHRQLSFKITRQKPQMLFRNQSLVSLLKKTNNQ</sequence>
<name>A0A8S1L8F3_9CILI</name>
<comment type="caution">
    <text evidence="1">The sequence shown here is derived from an EMBL/GenBank/DDBJ whole genome shotgun (WGS) entry which is preliminary data.</text>
</comment>
<reference evidence="1" key="1">
    <citation type="submission" date="2021-01" db="EMBL/GenBank/DDBJ databases">
        <authorList>
            <consortium name="Genoscope - CEA"/>
            <person name="William W."/>
        </authorList>
    </citation>
    <scope>NUCLEOTIDE SEQUENCE</scope>
</reference>
<organism evidence="1 2">
    <name type="scientific">Paramecium sonneborni</name>
    <dbReference type="NCBI Taxonomy" id="65129"/>
    <lineage>
        <taxon>Eukaryota</taxon>
        <taxon>Sar</taxon>
        <taxon>Alveolata</taxon>
        <taxon>Ciliophora</taxon>
        <taxon>Intramacronucleata</taxon>
        <taxon>Oligohymenophorea</taxon>
        <taxon>Peniculida</taxon>
        <taxon>Parameciidae</taxon>
        <taxon>Paramecium</taxon>
    </lineage>
</organism>
<protein>
    <submittedName>
        <fullName evidence="1">Uncharacterized protein</fullName>
    </submittedName>
</protein>